<dbReference type="EMBL" id="CM029053">
    <property type="protein sequence ID" value="KAG2549943.1"/>
    <property type="molecule type" value="Genomic_DNA"/>
</dbReference>
<dbReference type="AlphaFoldDB" id="A0A8T0NL29"/>
<accession>A0A8T0NL29</accession>
<name>A0A8T0NL29_PANVG</name>
<dbReference type="Proteomes" id="UP000823388">
    <property type="component" value="Chromosome 9K"/>
</dbReference>
<feature type="region of interest" description="Disordered" evidence="1">
    <location>
        <begin position="91"/>
        <end position="110"/>
    </location>
</feature>
<sequence>MDITEEQYSERAVRSAWTSTANYFAQRLFVKHAVQAPQPHPRGGPRRRTRTTTAAVESSLCGPEDHFAAHFIGARGEHHFAAPRRLLERSPLGGPEDHFANPRITSRPRGSLRGTSIAIARVRHFDRGSHLRTPRTRRTRQRRLTVRALPPRTSAESSAAKDSVRGHPKDARLRIRSQRI</sequence>
<evidence type="ECO:0000313" key="2">
    <source>
        <dbReference type="EMBL" id="KAG2549943.1"/>
    </source>
</evidence>
<proteinExistence type="predicted"/>
<evidence type="ECO:0000256" key="1">
    <source>
        <dbReference type="SAM" id="MobiDB-lite"/>
    </source>
</evidence>
<protein>
    <submittedName>
        <fullName evidence="2">Uncharacterized protein</fullName>
    </submittedName>
</protein>
<organism evidence="2 3">
    <name type="scientific">Panicum virgatum</name>
    <name type="common">Blackwell switchgrass</name>
    <dbReference type="NCBI Taxonomy" id="38727"/>
    <lineage>
        <taxon>Eukaryota</taxon>
        <taxon>Viridiplantae</taxon>
        <taxon>Streptophyta</taxon>
        <taxon>Embryophyta</taxon>
        <taxon>Tracheophyta</taxon>
        <taxon>Spermatophyta</taxon>
        <taxon>Magnoliopsida</taxon>
        <taxon>Liliopsida</taxon>
        <taxon>Poales</taxon>
        <taxon>Poaceae</taxon>
        <taxon>PACMAD clade</taxon>
        <taxon>Panicoideae</taxon>
        <taxon>Panicodae</taxon>
        <taxon>Paniceae</taxon>
        <taxon>Panicinae</taxon>
        <taxon>Panicum</taxon>
        <taxon>Panicum sect. Hiantes</taxon>
    </lineage>
</organism>
<gene>
    <name evidence="2" type="ORF">PVAP13_9KG280313</name>
</gene>
<feature type="compositionally biased region" description="Basic and acidic residues" evidence="1">
    <location>
        <begin position="162"/>
        <end position="173"/>
    </location>
</feature>
<feature type="region of interest" description="Disordered" evidence="1">
    <location>
        <begin position="126"/>
        <end position="180"/>
    </location>
</feature>
<feature type="compositionally biased region" description="Basic residues" evidence="1">
    <location>
        <begin position="130"/>
        <end position="145"/>
    </location>
</feature>
<evidence type="ECO:0000313" key="3">
    <source>
        <dbReference type="Proteomes" id="UP000823388"/>
    </source>
</evidence>
<reference evidence="2 3" key="1">
    <citation type="submission" date="2020-05" db="EMBL/GenBank/DDBJ databases">
        <title>WGS assembly of Panicum virgatum.</title>
        <authorList>
            <person name="Lovell J.T."/>
            <person name="Jenkins J."/>
            <person name="Shu S."/>
            <person name="Juenger T.E."/>
            <person name="Schmutz J."/>
        </authorList>
    </citation>
    <scope>NUCLEOTIDE SEQUENCE [LARGE SCALE GENOMIC DNA]</scope>
    <source>
        <strain evidence="3">cv. AP13</strain>
    </source>
</reference>
<comment type="caution">
    <text evidence="2">The sequence shown here is derived from an EMBL/GenBank/DDBJ whole genome shotgun (WGS) entry which is preliminary data.</text>
</comment>
<keyword evidence="3" id="KW-1185">Reference proteome</keyword>